<keyword evidence="2" id="KW-0413">Isomerase</keyword>
<dbReference type="RefSeq" id="WP_043413574.1">
    <property type="nucleotide sequence ID" value="NZ_CP092427.2"/>
</dbReference>
<dbReference type="SMART" id="SM00855">
    <property type="entry name" value="PGAM"/>
    <property type="match status" value="1"/>
</dbReference>
<dbReference type="Pfam" id="PF00300">
    <property type="entry name" value="His_Phos_1"/>
    <property type="match status" value="1"/>
</dbReference>
<dbReference type="InterPro" id="IPR029033">
    <property type="entry name" value="His_PPase_superfam"/>
</dbReference>
<evidence type="ECO:0000256" key="2">
    <source>
        <dbReference type="ARBA" id="ARBA00023235"/>
    </source>
</evidence>
<dbReference type="Proteomes" id="UP001055159">
    <property type="component" value="Chromosome"/>
</dbReference>
<dbReference type="AlphaFoldDB" id="A0A9X2Y0C5"/>
<dbReference type="GO" id="GO:0005737">
    <property type="term" value="C:cytoplasm"/>
    <property type="evidence" value="ECO:0007669"/>
    <property type="project" value="TreeGrafter"/>
</dbReference>
<dbReference type="Proteomes" id="UP001140272">
    <property type="component" value="Unassembled WGS sequence"/>
</dbReference>
<gene>
    <name evidence="3" type="ORF">H7H73_16460</name>
    <name evidence="4" type="ORF">MJO55_26060</name>
</gene>
<dbReference type="PANTHER" id="PTHR48100">
    <property type="entry name" value="BROAD-SPECIFICITY PHOSPHATASE YOR283W-RELATED"/>
    <property type="match status" value="1"/>
</dbReference>
<evidence type="ECO:0000313" key="4">
    <source>
        <dbReference type="EMBL" id="ULP36599.1"/>
    </source>
</evidence>
<organism evidence="3 6">
    <name type="scientific">Mycolicibacterium rufum</name>
    <dbReference type="NCBI Taxonomy" id="318424"/>
    <lineage>
        <taxon>Bacteria</taxon>
        <taxon>Bacillati</taxon>
        <taxon>Actinomycetota</taxon>
        <taxon>Actinomycetes</taxon>
        <taxon>Mycobacteriales</taxon>
        <taxon>Mycobacteriaceae</taxon>
        <taxon>Mycolicibacterium</taxon>
    </lineage>
</organism>
<dbReference type="InterPro" id="IPR001345">
    <property type="entry name" value="PG/BPGM_mutase_AS"/>
</dbReference>
<dbReference type="EMBL" id="CP092427">
    <property type="protein sequence ID" value="ULP36599.1"/>
    <property type="molecule type" value="Genomic_DNA"/>
</dbReference>
<evidence type="ECO:0000313" key="6">
    <source>
        <dbReference type="Proteomes" id="UP001140272"/>
    </source>
</evidence>
<dbReference type="GO" id="GO:0016791">
    <property type="term" value="F:phosphatase activity"/>
    <property type="evidence" value="ECO:0007669"/>
    <property type="project" value="TreeGrafter"/>
</dbReference>
<reference evidence="3" key="1">
    <citation type="submission" date="2020-07" db="EMBL/GenBank/DDBJ databases">
        <authorList>
            <person name="Pettersson B.M.F."/>
            <person name="Behra P.R.K."/>
            <person name="Ramesh M."/>
            <person name="Das S."/>
            <person name="Dasgupta S."/>
            <person name="Kirsebom L.A."/>
        </authorList>
    </citation>
    <scope>NUCLEOTIDE SEQUENCE</scope>
    <source>
        <strain evidence="3">DSM 45406</strain>
    </source>
</reference>
<dbReference type="PANTHER" id="PTHR48100:SF1">
    <property type="entry name" value="HISTIDINE PHOSPHATASE FAMILY PROTEIN-RELATED"/>
    <property type="match status" value="1"/>
</dbReference>
<keyword evidence="1" id="KW-0324">Glycolysis</keyword>
<dbReference type="CDD" id="cd07067">
    <property type="entry name" value="HP_PGM_like"/>
    <property type="match status" value="1"/>
</dbReference>
<reference evidence="4" key="3">
    <citation type="submission" date="2022-08" db="EMBL/GenBank/DDBJ databases">
        <title>Whole genome sequencing of non-tuberculosis mycobacteria type-strains.</title>
        <authorList>
            <person name="Igarashi Y."/>
            <person name="Osugi A."/>
            <person name="Mitarai S."/>
        </authorList>
    </citation>
    <scope>NUCLEOTIDE SEQUENCE</scope>
    <source>
        <strain evidence="4">JCM 16372</strain>
    </source>
</reference>
<name>A0A9X2Y0C5_9MYCO</name>
<reference evidence="3" key="2">
    <citation type="journal article" date="2022" name="BMC Genomics">
        <title>Comparative genome analysis of mycobacteria focusing on tRNA and non-coding RNA.</title>
        <authorList>
            <person name="Behra P.R.K."/>
            <person name="Pettersson B.M.F."/>
            <person name="Ramesh M."/>
            <person name="Das S."/>
            <person name="Dasgupta S."/>
            <person name="Kirsebom L.A."/>
        </authorList>
    </citation>
    <scope>NUCLEOTIDE SEQUENCE</scope>
    <source>
        <strain evidence="3">DSM 45406</strain>
    </source>
</reference>
<dbReference type="InterPro" id="IPR050275">
    <property type="entry name" value="PGM_Phosphatase"/>
</dbReference>
<evidence type="ECO:0000313" key="5">
    <source>
        <dbReference type="Proteomes" id="UP001055159"/>
    </source>
</evidence>
<keyword evidence="5" id="KW-1185">Reference proteome</keyword>
<proteinExistence type="predicted"/>
<evidence type="ECO:0000256" key="1">
    <source>
        <dbReference type="ARBA" id="ARBA00023152"/>
    </source>
</evidence>
<dbReference type="PROSITE" id="PS00175">
    <property type="entry name" value="PG_MUTASE"/>
    <property type="match status" value="1"/>
</dbReference>
<dbReference type="EMBL" id="JACKRN010000581">
    <property type="protein sequence ID" value="MCV7071747.1"/>
    <property type="molecule type" value="Genomic_DNA"/>
</dbReference>
<sequence length="238" mass="25706">MSGRLVLVRHGQTHSNVARRLDTRPPGAELTDLGREQARGFAGTLAEPPGMIAHSIATRAVQTAQQISTEIQRVISTDIHVAPRGPHAFDGLHEVQVGELEDRADEAAHDEFNAIYRRWHEGELSVALPGGESGHQVLERYVPVLDRLRARYLDDDGWRGDIVVVSHGAAIRLVSAVLTDVDPGFAIDHHLANTESVVLAPVTDGRWSCLQWGRLTPPFGSEASVTTAGEGSSADPMG</sequence>
<accession>A0A9X2Y0C5</accession>
<protein>
    <submittedName>
        <fullName evidence="3">Histidine phosphatase family protein</fullName>
    </submittedName>
</protein>
<dbReference type="SUPFAM" id="SSF53254">
    <property type="entry name" value="Phosphoglycerate mutase-like"/>
    <property type="match status" value="1"/>
</dbReference>
<dbReference type="InterPro" id="IPR013078">
    <property type="entry name" value="His_Pase_superF_clade-1"/>
</dbReference>
<dbReference type="Gene3D" id="3.40.50.1240">
    <property type="entry name" value="Phosphoglycerate mutase-like"/>
    <property type="match status" value="1"/>
</dbReference>
<evidence type="ECO:0000313" key="3">
    <source>
        <dbReference type="EMBL" id="MCV7071747.1"/>
    </source>
</evidence>